<gene>
    <name evidence="2" type="ORF">F1193_14835</name>
    <name evidence="1" type="ORF">F1193_16605</name>
</gene>
<accession>A0A5M6HIF7</accession>
<protein>
    <submittedName>
        <fullName evidence="1">ISAzo13 family transposase</fullName>
    </submittedName>
</protein>
<dbReference type="EMBL" id="VWPL01000057">
    <property type="protein sequence ID" value="KAA5595409.1"/>
    <property type="molecule type" value="Genomic_DNA"/>
</dbReference>
<comment type="caution">
    <text evidence="1">The sequence shown here is derived from an EMBL/GenBank/DDBJ whole genome shotgun (WGS) entry which is preliminary data.</text>
</comment>
<name>A0A5M6HIF7_9HYPH</name>
<keyword evidence="3" id="KW-1185">Reference proteome</keyword>
<evidence type="ECO:0000313" key="3">
    <source>
        <dbReference type="Proteomes" id="UP000323886"/>
    </source>
</evidence>
<dbReference type="AlphaFoldDB" id="A0A5M6HIF7"/>
<evidence type="ECO:0000313" key="2">
    <source>
        <dbReference type="EMBL" id="KAA5597169.1"/>
    </source>
</evidence>
<evidence type="ECO:0000313" key="1">
    <source>
        <dbReference type="EMBL" id="KAA5595409.1"/>
    </source>
</evidence>
<reference evidence="1 3" key="1">
    <citation type="submission" date="2019-09" db="EMBL/GenBank/DDBJ databases">
        <title>Draft Whole-Genome sequence of Blastochloris sulfoviridis DSM 729.</title>
        <authorList>
            <person name="Meyer T.E."/>
            <person name="Kyndt J.A."/>
        </authorList>
    </citation>
    <scope>NUCLEOTIDE SEQUENCE [LARGE SCALE GENOMIC DNA]</scope>
    <source>
        <strain evidence="1 3">DSM 729</strain>
    </source>
</reference>
<organism evidence="1 3">
    <name type="scientific">Blastochloris sulfoviridis</name>
    <dbReference type="NCBI Taxonomy" id="50712"/>
    <lineage>
        <taxon>Bacteria</taxon>
        <taxon>Pseudomonadati</taxon>
        <taxon>Pseudomonadota</taxon>
        <taxon>Alphaproteobacteria</taxon>
        <taxon>Hyphomicrobiales</taxon>
        <taxon>Blastochloridaceae</taxon>
        <taxon>Blastochloris</taxon>
    </lineage>
</organism>
<sequence length="77" mass="8142">MIDESAIRLRFEALCDVLDERGRRRFAAAEALAAGRGGVTAVMRATGIARSTIGRGLAELRAGEEFAVGRVRRPGGG</sequence>
<proteinExistence type="predicted"/>
<feature type="non-terminal residue" evidence="1">
    <location>
        <position position="77"/>
    </location>
</feature>
<dbReference type="EMBL" id="VWPL01000037">
    <property type="protein sequence ID" value="KAA5597169.1"/>
    <property type="molecule type" value="Genomic_DNA"/>
</dbReference>
<dbReference type="Proteomes" id="UP000323886">
    <property type="component" value="Unassembled WGS sequence"/>
</dbReference>